<keyword evidence="4" id="KW-1185">Reference proteome</keyword>
<dbReference type="Gramene" id="ONIVA02G24770.1">
    <property type="protein sequence ID" value="ONIVA02G24770.1"/>
    <property type="gene ID" value="ONIVA02G24770"/>
</dbReference>
<dbReference type="PANTHER" id="PTHR34709">
    <property type="entry name" value="OS10G0396666 PROTEIN"/>
    <property type="match status" value="1"/>
</dbReference>
<dbReference type="Gene3D" id="1.20.1280.50">
    <property type="match status" value="1"/>
</dbReference>
<name>A0A0E0G922_ORYNI</name>
<dbReference type="SUPFAM" id="SSF81383">
    <property type="entry name" value="F-box domain"/>
    <property type="match status" value="1"/>
</dbReference>
<protein>
    <recommendedName>
        <fullName evidence="2">F-box domain-containing protein</fullName>
    </recommendedName>
</protein>
<dbReference type="SMART" id="SM00256">
    <property type="entry name" value="FBOX"/>
    <property type="match status" value="1"/>
</dbReference>
<feature type="region of interest" description="Disordered" evidence="1">
    <location>
        <begin position="1"/>
        <end position="27"/>
    </location>
</feature>
<dbReference type="AlphaFoldDB" id="A0A0E0G922"/>
<reference evidence="3" key="2">
    <citation type="submission" date="2018-04" db="EMBL/GenBank/DDBJ databases">
        <title>OnivRS2 (Oryza nivara Reference Sequence Version 2).</title>
        <authorList>
            <person name="Zhang J."/>
            <person name="Kudrna D."/>
            <person name="Lee S."/>
            <person name="Talag J."/>
            <person name="Rajasekar S."/>
            <person name="Welchert J."/>
            <person name="Hsing Y.-I."/>
            <person name="Wing R.A."/>
        </authorList>
    </citation>
    <scope>NUCLEOTIDE SEQUENCE [LARGE SCALE GENOMIC DNA]</scope>
    <source>
        <strain evidence="3">SL10</strain>
    </source>
</reference>
<dbReference type="HOGENOM" id="CLU_017148_3_2_1"/>
<sequence length="514" mass="59023">MESTTTTREAKLLRRNPSDHHDSGGGGGNDLISHLSDDILAHILASLPSTTDVMRACAVSRRWRHLGARVPVLRFFCLDHDFSEQEKLDRFIAFVNNILARRADDGTSTTVVEELEISFKLFNSRCMRVAAANASCHQWMLPKSTRGFSMHVSKSFTLQLNYMLPLNLHLHNSNSSNGCMQVLGTYDYLRRRRDEVLSLNKACLRRLPTNVTLDSLVHLTLEDVDDLNQLLSTARCPSLRKLCLHKLTVSPATTTDQSLHLESNELLEVSLDWIWSRALVLELRTPRLRVFHEERVHRKVAPRLEELTFFYTRVASIVQVEDMPCVRIFETQMSSLRRPECNDHVNQTRIRLLRCCKFLQFLTLHLTITQKDGHDSAEVELIKDIPQLPHATSLSLQAEYCKRPTGIGTQNQRDHHIISLPAAYRREYEARLLKFLHASAPALKKMIVAFISAFMLSQSLQICAKECEEFLHSIPLSKEGKWAFCYHGAHMQDFTTFEWTPIKKVECRQIVHMD</sequence>
<dbReference type="InterPro" id="IPR001810">
    <property type="entry name" value="F-box_dom"/>
</dbReference>
<dbReference type="PANTHER" id="PTHR34709:SF28">
    <property type="entry name" value="OS08G0272601 PROTEIN"/>
    <property type="match status" value="1"/>
</dbReference>
<dbReference type="InterPro" id="IPR036047">
    <property type="entry name" value="F-box-like_dom_sf"/>
</dbReference>
<proteinExistence type="predicted"/>
<feature type="domain" description="F-box" evidence="2">
    <location>
        <begin position="35"/>
        <end position="76"/>
    </location>
</feature>
<dbReference type="Proteomes" id="UP000006591">
    <property type="component" value="Chromosome 2"/>
</dbReference>
<dbReference type="InterPro" id="IPR055312">
    <property type="entry name" value="FBL15-like"/>
</dbReference>
<feature type="compositionally biased region" description="Basic and acidic residues" evidence="1">
    <location>
        <begin position="8"/>
        <end position="23"/>
    </location>
</feature>
<evidence type="ECO:0000256" key="1">
    <source>
        <dbReference type="SAM" id="MobiDB-lite"/>
    </source>
</evidence>
<evidence type="ECO:0000313" key="4">
    <source>
        <dbReference type="Proteomes" id="UP000006591"/>
    </source>
</evidence>
<dbReference type="Pfam" id="PF00646">
    <property type="entry name" value="F-box"/>
    <property type="match status" value="1"/>
</dbReference>
<dbReference type="eggNOG" id="ENOG502R49S">
    <property type="taxonomic scope" value="Eukaryota"/>
</dbReference>
<organism evidence="3">
    <name type="scientific">Oryza nivara</name>
    <name type="common">Indian wild rice</name>
    <name type="synonym">Oryza sativa f. spontanea</name>
    <dbReference type="NCBI Taxonomy" id="4536"/>
    <lineage>
        <taxon>Eukaryota</taxon>
        <taxon>Viridiplantae</taxon>
        <taxon>Streptophyta</taxon>
        <taxon>Embryophyta</taxon>
        <taxon>Tracheophyta</taxon>
        <taxon>Spermatophyta</taxon>
        <taxon>Magnoliopsida</taxon>
        <taxon>Liliopsida</taxon>
        <taxon>Poales</taxon>
        <taxon>Poaceae</taxon>
        <taxon>BOP clade</taxon>
        <taxon>Oryzoideae</taxon>
        <taxon>Oryzeae</taxon>
        <taxon>Oryzinae</taxon>
        <taxon>Oryza</taxon>
    </lineage>
</organism>
<reference evidence="3" key="1">
    <citation type="submission" date="2015-04" db="UniProtKB">
        <authorList>
            <consortium name="EnsemblPlants"/>
        </authorList>
    </citation>
    <scope>IDENTIFICATION</scope>
    <source>
        <strain evidence="3">SL10</strain>
    </source>
</reference>
<dbReference type="EnsemblPlants" id="ONIVA02G24770.1">
    <property type="protein sequence ID" value="ONIVA02G24770.1"/>
    <property type="gene ID" value="ONIVA02G24770"/>
</dbReference>
<accession>A0A0E0G922</accession>
<dbReference type="OMA" id="PIKKVEC"/>
<evidence type="ECO:0000313" key="3">
    <source>
        <dbReference type="EnsemblPlants" id="ONIVA02G24770.1"/>
    </source>
</evidence>
<evidence type="ECO:0000259" key="2">
    <source>
        <dbReference type="SMART" id="SM00256"/>
    </source>
</evidence>